<reference evidence="2 3" key="1">
    <citation type="journal article" date="2017" name="Genome Announc.">
        <title>Draft Genome Sequence of Romboutsia maritimum sp. nov. Strain CCRI-22766(T), Isolated from Coastal Estuarine Mud.</title>
        <authorList>
            <person name="Maheux A.F."/>
            <person name="Boudreau D.K."/>
            <person name="Berube E."/>
            <person name="Boissinot M."/>
            <person name="Raymond F."/>
            <person name="Brodeur S."/>
            <person name="Corbeil J."/>
            <person name="Brightwell G."/>
            <person name="Broda D."/>
            <person name="Omar R.F."/>
            <person name="Bergeron M.G."/>
        </authorList>
    </citation>
    <scope>NUCLEOTIDE SEQUENCE [LARGE SCALE GENOMIC DNA]</scope>
    <source>
        <strain evidence="2 3">CCRI-22766</strain>
    </source>
</reference>
<evidence type="ECO:0000313" key="3">
    <source>
        <dbReference type="Proteomes" id="UP000243494"/>
    </source>
</evidence>
<organism evidence="2 3">
    <name type="scientific">Romboutsia maritimum</name>
    <dbReference type="NCBI Taxonomy" id="2020948"/>
    <lineage>
        <taxon>Bacteria</taxon>
        <taxon>Bacillati</taxon>
        <taxon>Bacillota</taxon>
        <taxon>Clostridia</taxon>
        <taxon>Peptostreptococcales</taxon>
        <taxon>Peptostreptococcaceae</taxon>
        <taxon>Romboutsia</taxon>
    </lineage>
</organism>
<feature type="transmembrane region" description="Helical" evidence="1">
    <location>
        <begin position="101"/>
        <end position="122"/>
    </location>
</feature>
<dbReference type="Proteomes" id="UP000243494">
    <property type="component" value="Unassembled WGS sequence"/>
</dbReference>
<sequence>MLNYLIADLNRMSRKKSLIYTVATFLGLFLTMVFIIYTPNLDGGGYLSKTDLFLGFYPLVVGIPIFLSIYSDDFKSKAMQIAIGYGIDRNKIILTKAIETIILSVISGVLLGVFVIVVPKILGLTLTHEQFLELTLGAVTGILKIIVYVGISTILVYHYQNAMYGTISFVLLGSGTVGMILNLILAQQFVVDLVGNLTEHMFTTLLAIEKLNYMTKGSFNITSIIEIILYMVIPVIVSMIIFRKKELEF</sequence>
<accession>A0A371IQZ6</accession>
<keyword evidence="1" id="KW-1133">Transmembrane helix</keyword>
<keyword evidence="1" id="KW-0812">Transmembrane</keyword>
<feature type="transmembrane region" description="Helical" evidence="1">
    <location>
        <begin position="52"/>
        <end position="70"/>
    </location>
</feature>
<evidence type="ECO:0000313" key="2">
    <source>
        <dbReference type="EMBL" id="RDY22899.1"/>
    </source>
</evidence>
<name>A0A371IQZ6_9FIRM</name>
<protein>
    <submittedName>
        <fullName evidence="2">Uncharacterized protein</fullName>
    </submittedName>
</protein>
<feature type="transmembrane region" description="Helical" evidence="1">
    <location>
        <begin position="18"/>
        <end position="37"/>
    </location>
</feature>
<feature type="transmembrane region" description="Helical" evidence="1">
    <location>
        <begin position="169"/>
        <end position="191"/>
    </location>
</feature>
<proteinExistence type="predicted"/>
<keyword evidence="1" id="KW-0472">Membrane</keyword>
<feature type="transmembrane region" description="Helical" evidence="1">
    <location>
        <begin position="221"/>
        <end position="242"/>
    </location>
</feature>
<dbReference type="AlphaFoldDB" id="A0A371IQZ6"/>
<feature type="transmembrane region" description="Helical" evidence="1">
    <location>
        <begin position="134"/>
        <end position="157"/>
    </location>
</feature>
<evidence type="ECO:0000256" key="1">
    <source>
        <dbReference type="SAM" id="Phobius"/>
    </source>
</evidence>
<gene>
    <name evidence="2" type="ORF">CHF27_010795</name>
</gene>
<dbReference type="RefSeq" id="WP_095405320.1">
    <property type="nucleotide sequence ID" value="NZ_NOJZ02000023.1"/>
</dbReference>
<comment type="caution">
    <text evidence="2">The sequence shown here is derived from an EMBL/GenBank/DDBJ whole genome shotgun (WGS) entry which is preliminary data.</text>
</comment>
<dbReference type="OrthoDB" id="1997898at2"/>
<keyword evidence="3" id="KW-1185">Reference proteome</keyword>
<dbReference type="EMBL" id="NOJZ02000023">
    <property type="protein sequence ID" value="RDY22899.1"/>
    <property type="molecule type" value="Genomic_DNA"/>
</dbReference>